<organism evidence="1">
    <name type="scientific">marine metagenome</name>
    <dbReference type="NCBI Taxonomy" id="408172"/>
    <lineage>
        <taxon>unclassified sequences</taxon>
        <taxon>metagenomes</taxon>
        <taxon>ecological metagenomes</taxon>
    </lineage>
</organism>
<dbReference type="InterPro" id="IPR022269">
    <property type="entry name" value="SO_2930-like_C"/>
</dbReference>
<gene>
    <name evidence="1" type="ORF">METZ01_LOCUS14307</name>
</gene>
<sequence>MNIALRSLVYISLFLMSTQLWSVNDTKILSTEFPPVLSEFEFFIDQTQQLPADNVHPYELVTTLFSDYSYKSRFVYVPDGKKGIYQEDWVFDFPVGSALIKTFYYPIDERNIELGSKLLETRVLLHKETGWEAVSYAWNEEQTEAFIKIAGKTINTSWVNHAGIKREVRYRVPNKNQCKECHSTNDVISPIGPKARNLDKNLTYGSETKNQLAYLLQKGVIDSIPLNFQTVSDWEDESQSLEDRARAYLAINCGHCHTPSGVANSTGLYLDFNEVRPLHLGINKSPVATGRGSGNLNYSIVPGKAHESILLFRMISTDPGVMMPESGRSLVHVEASNLIEEWINSMDN</sequence>
<evidence type="ECO:0000313" key="1">
    <source>
        <dbReference type="EMBL" id="SUZ61453.1"/>
    </source>
</evidence>
<accession>A0A381P742</accession>
<dbReference type="NCBIfam" id="TIGR03806">
    <property type="entry name" value="chp_HNE_0200"/>
    <property type="match status" value="1"/>
</dbReference>
<dbReference type="EMBL" id="UINC01000804">
    <property type="protein sequence ID" value="SUZ61453.1"/>
    <property type="molecule type" value="Genomic_DNA"/>
</dbReference>
<dbReference type="AlphaFoldDB" id="A0A381P742"/>
<reference evidence="1" key="1">
    <citation type="submission" date="2018-05" db="EMBL/GenBank/DDBJ databases">
        <authorList>
            <person name="Lanie J.A."/>
            <person name="Ng W.-L."/>
            <person name="Kazmierczak K.M."/>
            <person name="Andrzejewski T.M."/>
            <person name="Davidsen T.M."/>
            <person name="Wayne K.J."/>
            <person name="Tettelin H."/>
            <person name="Glass J.I."/>
            <person name="Rusch D."/>
            <person name="Podicherti R."/>
            <person name="Tsui H.-C.T."/>
            <person name="Winkler M.E."/>
        </authorList>
    </citation>
    <scope>NUCLEOTIDE SEQUENCE</scope>
</reference>
<protein>
    <recommendedName>
        <fullName evidence="2">Cytochrome C Planctomycete-type domain-containing protein</fullName>
    </recommendedName>
</protein>
<evidence type="ECO:0008006" key="2">
    <source>
        <dbReference type="Google" id="ProtNLM"/>
    </source>
</evidence>
<name>A0A381P742_9ZZZZ</name>
<proteinExistence type="predicted"/>